<keyword evidence="3" id="KW-0449">Lipoprotein</keyword>
<evidence type="ECO:0000256" key="3">
    <source>
        <dbReference type="ARBA" id="ARBA00023288"/>
    </source>
</evidence>
<dbReference type="InterPro" id="IPR006121">
    <property type="entry name" value="HMA_dom"/>
</dbReference>
<feature type="domain" description="HMA" evidence="7">
    <location>
        <begin position="1"/>
        <end position="41"/>
    </location>
</feature>
<dbReference type="GO" id="GO:0046872">
    <property type="term" value="F:metal ion binding"/>
    <property type="evidence" value="ECO:0007669"/>
    <property type="project" value="UniProtKB-KW"/>
</dbReference>
<dbReference type="EMBL" id="AWWV01013241">
    <property type="protein sequence ID" value="OMO62464.1"/>
    <property type="molecule type" value="Genomic_DNA"/>
</dbReference>
<evidence type="ECO:0000256" key="6">
    <source>
        <dbReference type="SAM" id="MobiDB-lite"/>
    </source>
</evidence>
<dbReference type="AlphaFoldDB" id="A0A1R3GWH5"/>
<dbReference type="Proteomes" id="UP000188268">
    <property type="component" value="Unassembled WGS sequence"/>
</dbReference>
<keyword evidence="9" id="KW-1185">Reference proteome</keyword>
<dbReference type="PANTHER" id="PTHR45868:SF83">
    <property type="entry name" value="HEAVY METAL-ASSOCIATED ISOPRENYLATED PLANT PROTEIN 33"/>
    <property type="match status" value="1"/>
</dbReference>
<evidence type="ECO:0000256" key="4">
    <source>
        <dbReference type="ARBA" id="ARBA00023289"/>
    </source>
</evidence>
<evidence type="ECO:0000313" key="8">
    <source>
        <dbReference type="EMBL" id="OMO62464.1"/>
    </source>
</evidence>
<dbReference type="PROSITE" id="PS50846">
    <property type="entry name" value="HMA_2"/>
    <property type="match status" value="1"/>
</dbReference>
<name>A0A1R3GWH5_COCAP</name>
<dbReference type="STRING" id="210143.A0A1R3GWH5"/>
<protein>
    <recommendedName>
        <fullName evidence="7">HMA domain-containing protein</fullName>
    </recommendedName>
</protein>
<dbReference type="OMA" id="EVLCFIS"/>
<keyword evidence="1" id="KW-0488">Methylation</keyword>
<proteinExistence type="inferred from homology"/>
<evidence type="ECO:0000256" key="5">
    <source>
        <dbReference type="ARBA" id="ARBA00024045"/>
    </source>
</evidence>
<accession>A0A1R3GWH5</accession>
<dbReference type="Gene3D" id="3.30.70.100">
    <property type="match status" value="1"/>
</dbReference>
<dbReference type="PANTHER" id="PTHR45868">
    <property type="entry name" value="HEAVY METAL-ASSOCIATED ISOPRENYLATED PLANT PROTEIN 33-RELATED"/>
    <property type="match status" value="1"/>
</dbReference>
<dbReference type="SUPFAM" id="SSF55008">
    <property type="entry name" value="HMA, heavy metal-associated domain"/>
    <property type="match status" value="1"/>
</dbReference>
<sequence>MGSQGVYSTSINAEQGKVTVTGNVDPSILLKKLEKSGKHAQLWGAQKGGSNNFSNQLMTNQFKNMHMDVGKGGGGKDNKSHQKGNNQQQKVQGLPAAAAMNGGGYYHQGMGPGNPYNQQQYMAMMMNQQRANGNGMYHNQQPMMYAHPYPPHGHYGPPPMHPANSESYAHFFSDENANSCSIM</sequence>
<evidence type="ECO:0000256" key="1">
    <source>
        <dbReference type="ARBA" id="ARBA00022481"/>
    </source>
</evidence>
<comment type="similarity">
    <text evidence="5">Belongs to the HIPP family.</text>
</comment>
<gene>
    <name evidence="8" type="ORF">CCACVL1_22813</name>
</gene>
<dbReference type="CDD" id="cd00371">
    <property type="entry name" value="HMA"/>
    <property type="match status" value="1"/>
</dbReference>
<organism evidence="8 9">
    <name type="scientific">Corchorus capsularis</name>
    <name type="common">Jute</name>
    <dbReference type="NCBI Taxonomy" id="210143"/>
    <lineage>
        <taxon>Eukaryota</taxon>
        <taxon>Viridiplantae</taxon>
        <taxon>Streptophyta</taxon>
        <taxon>Embryophyta</taxon>
        <taxon>Tracheophyta</taxon>
        <taxon>Spermatophyta</taxon>
        <taxon>Magnoliopsida</taxon>
        <taxon>eudicotyledons</taxon>
        <taxon>Gunneridae</taxon>
        <taxon>Pentapetalae</taxon>
        <taxon>rosids</taxon>
        <taxon>malvids</taxon>
        <taxon>Malvales</taxon>
        <taxon>Malvaceae</taxon>
        <taxon>Grewioideae</taxon>
        <taxon>Apeibeae</taxon>
        <taxon>Corchorus</taxon>
    </lineage>
</organism>
<dbReference type="OrthoDB" id="1938696at2759"/>
<reference evidence="8 9" key="1">
    <citation type="submission" date="2013-09" db="EMBL/GenBank/DDBJ databases">
        <title>Corchorus capsularis genome sequencing.</title>
        <authorList>
            <person name="Alam M."/>
            <person name="Haque M.S."/>
            <person name="Islam M.S."/>
            <person name="Emdad E.M."/>
            <person name="Islam M.M."/>
            <person name="Ahmed B."/>
            <person name="Halim A."/>
            <person name="Hossen Q.M.M."/>
            <person name="Hossain M.Z."/>
            <person name="Ahmed R."/>
            <person name="Khan M.M."/>
            <person name="Islam R."/>
            <person name="Rashid M.M."/>
            <person name="Khan S.A."/>
            <person name="Rahman M.S."/>
            <person name="Alam M."/>
        </authorList>
    </citation>
    <scope>NUCLEOTIDE SEQUENCE [LARGE SCALE GENOMIC DNA]</scope>
    <source>
        <strain evidence="9">cv. CVL-1</strain>
        <tissue evidence="8">Whole seedling</tissue>
    </source>
</reference>
<evidence type="ECO:0000313" key="9">
    <source>
        <dbReference type="Proteomes" id="UP000188268"/>
    </source>
</evidence>
<dbReference type="InterPro" id="IPR036163">
    <property type="entry name" value="HMA_dom_sf"/>
</dbReference>
<evidence type="ECO:0000256" key="2">
    <source>
        <dbReference type="ARBA" id="ARBA00022723"/>
    </source>
</evidence>
<feature type="region of interest" description="Disordered" evidence="6">
    <location>
        <begin position="68"/>
        <end position="90"/>
    </location>
</feature>
<keyword evidence="4" id="KW-0636">Prenylation</keyword>
<keyword evidence="2" id="KW-0479">Metal-binding</keyword>
<feature type="compositionally biased region" description="Basic and acidic residues" evidence="6">
    <location>
        <begin position="68"/>
        <end position="80"/>
    </location>
</feature>
<evidence type="ECO:0000259" key="7">
    <source>
        <dbReference type="PROSITE" id="PS50846"/>
    </source>
</evidence>
<dbReference type="Gramene" id="OMO62464">
    <property type="protein sequence ID" value="OMO62464"/>
    <property type="gene ID" value="CCACVL1_22813"/>
</dbReference>
<comment type="caution">
    <text evidence="8">The sequence shown here is derived from an EMBL/GenBank/DDBJ whole genome shotgun (WGS) entry which is preliminary data.</text>
</comment>